<dbReference type="PANTHER" id="PTHR19241">
    <property type="entry name" value="ATP-BINDING CASSETTE TRANSPORTER"/>
    <property type="match status" value="1"/>
</dbReference>
<feature type="signal peptide" evidence="7">
    <location>
        <begin position="1"/>
        <end position="19"/>
    </location>
</feature>
<name>A0A024UQA6_9STRA</name>
<dbReference type="Pfam" id="PF01061">
    <property type="entry name" value="ABC2_membrane"/>
    <property type="match status" value="1"/>
</dbReference>
<organism evidence="9">
    <name type="scientific">Aphanomyces invadans</name>
    <dbReference type="NCBI Taxonomy" id="157072"/>
    <lineage>
        <taxon>Eukaryota</taxon>
        <taxon>Sar</taxon>
        <taxon>Stramenopiles</taxon>
        <taxon>Oomycota</taxon>
        <taxon>Saprolegniomycetes</taxon>
        <taxon>Saprolegniales</taxon>
        <taxon>Verrucalvaceae</taxon>
        <taxon>Aphanomyces</taxon>
    </lineage>
</organism>
<dbReference type="eggNOG" id="KOG0065">
    <property type="taxonomic scope" value="Eukaryota"/>
</dbReference>
<evidence type="ECO:0000259" key="8">
    <source>
        <dbReference type="Pfam" id="PF01061"/>
    </source>
</evidence>
<evidence type="ECO:0000256" key="3">
    <source>
        <dbReference type="ARBA" id="ARBA00022692"/>
    </source>
</evidence>
<dbReference type="EMBL" id="KI913954">
    <property type="protein sequence ID" value="ETW08012.1"/>
    <property type="molecule type" value="Genomic_DNA"/>
</dbReference>
<evidence type="ECO:0000256" key="6">
    <source>
        <dbReference type="SAM" id="Phobius"/>
    </source>
</evidence>
<keyword evidence="2" id="KW-0813">Transport</keyword>
<keyword evidence="3 6" id="KW-0812">Transmembrane</keyword>
<evidence type="ECO:0000256" key="5">
    <source>
        <dbReference type="ARBA" id="ARBA00023136"/>
    </source>
</evidence>
<dbReference type="OrthoDB" id="79399at2759"/>
<feature type="transmembrane region" description="Helical" evidence="6">
    <location>
        <begin position="175"/>
        <end position="193"/>
    </location>
</feature>
<evidence type="ECO:0000256" key="7">
    <source>
        <dbReference type="SAM" id="SignalP"/>
    </source>
</evidence>
<keyword evidence="5 6" id="KW-0472">Membrane</keyword>
<dbReference type="GO" id="GO:0140359">
    <property type="term" value="F:ABC-type transporter activity"/>
    <property type="evidence" value="ECO:0007669"/>
    <property type="project" value="InterPro"/>
</dbReference>
<accession>A0A024UQA6</accession>
<dbReference type="RefSeq" id="XP_008864105.1">
    <property type="nucleotide sequence ID" value="XM_008865883.1"/>
</dbReference>
<evidence type="ECO:0000256" key="4">
    <source>
        <dbReference type="ARBA" id="ARBA00022989"/>
    </source>
</evidence>
<gene>
    <name evidence="9" type="ORF">H310_02390</name>
</gene>
<feature type="transmembrane region" description="Helical" evidence="6">
    <location>
        <begin position="43"/>
        <end position="67"/>
    </location>
</feature>
<dbReference type="GeneID" id="20079440"/>
<feature type="domain" description="ABC-2 type transporter transmembrane" evidence="8">
    <location>
        <begin position="2"/>
        <end position="159"/>
    </location>
</feature>
<evidence type="ECO:0000256" key="1">
    <source>
        <dbReference type="ARBA" id="ARBA00004141"/>
    </source>
</evidence>
<dbReference type="STRING" id="157072.A0A024UQA6"/>
<dbReference type="AlphaFoldDB" id="A0A024UQA6"/>
<dbReference type="InterPro" id="IPR013525">
    <property type="entry name" value="ABC2_TM"/>
</dbReference>
<evidence type="ECO:0000256" key="2">
    <source>
        <dbReference type="ARBA" id="ARBA00022448"/>
    </source>
</evidence>
<feature type="chain" id="PRO_5001535484" description="ABC-2 type transporter transmembrane domain-containing protein" evidence="7">
    <location>
        <begin position="20"/>
        <end position="201"/>
    </location>
</feature>
<feature type="transmembrane region" description="Helical" evidence="6">
    <location>
        <begin position="79"/>
        <end position="96"/>
    </location>
</feature>
<feature type="transmembrane region" description="Helical" evidence="6">
    <location>
        <begin position="102"/>
        <end position="123"/>
    </location>
</feature>
<keyword evidence="7" id="KW-0732">Signal</keyword>
<dbReference type="VEuPathDB" id="FungiDB:H310_02390"/>
<comment type="subcellular location">
    <subcellularLocation>
        <location evidence="1">Membrane</location>
        <topology evidence="1">Multi-pass membrane protein</topology>
    </subcellularLocation>
</comment>
<reference evidence="9" key="1">
    <citation type="submission" date="2013-12" db="EMBL/GenBank/DDBJ databases">
        <title>The Genome Sequence of Aphanomyces invadans NJM9701.</title>
        <authorList>
            <consortium name="The Broad Institute Genomics Platform"/>
            <person name="Russ C."/>
            <person name="Tyler B."/>
            <person name="van West P."/>
            <person name="Dieguez-Uribeondo J."/>
            <person name="Young S.K."/>
            <person name="Zeng Q."/>
            <person name="Gargeya S."/>
            <person name="Fitzgerald M."/>
            <person name="Abouelleil A."/>
            <person name="Alvarado L."/>
            <person name="Chapman S.B."/>
            <person name="Gainer-Dewar J."/>
            <person name="Goldberg J."/>
            <person name="Griggs A."/>
            <person name="Gujja S."/>
            <person name="Hansen M."/>
            <person name="Howarth C."/>
            <person name="Imamovic A."/>
            <person name="Ireland A."/>
            <person name="Larimer J."/>
            <person name="McCowan C."/>
            <person name="Murphy C."/>
            <person name="Pearson M."/>
            <person name="Poon T.W."/>
            <person name="Priest M."/>
            <person name="Roberts A."/>
            <person name="Saif S."/>
            <person name="Shea T."/>
            <person name="Sykes S."/>
            <person name="Wortman J."/>
            <person name="Nusbaum C."/>
            <person name="Birren B."/>
        </authorList>
    </citation>
    <scope>NUCLEOTIDE SEQUENCE [LARGE SCALE GENOMIC DNA]</scope>
    <source>
        <strain evidence="9">NJM9701</strain>
    </source>
</reference>
<protein>
    <recommendedName>
        <fullName evidence="8">ABC-2 type transporter transmembrane domain-containing protein</fullName>
    </recommendedName>
</protein>
<keyword evidence="4 6" id="KW-1133">Transmembrane helix</keyword>
<evidence type="ECO:0000313" key="9">
    <source>
        <dbReference type="EMBL" id="ETW08012.1"/>
    </source>
</evidence>
<dbReference type="GO" id="GO:0016020">
    <property type="term" value="C:membrane"/>
    <property type="evidence" value="ECO:0007669"/>
    <property type="project" value="UniProtKB-SubCell"/>
</dbReference>
<sequence length="201" mass="22678">MALIFMVTSFLCISVITMAIPFVSQNRSVYDREYVSTMYSSVAHALSLAVVEFVYCIGLSMLFLTCFNWFCGLSTTNEAWMWFWVSLVVSMALWSYQGHLLVYALPTMQVAVLMGGGLSALLFESSGFMIDGNALSEGWQWAYWVSPVHYMLEIILTTQVQAVQAFSFDNVGRDMAILWALILALQGMLLYCMTKVNHTTR</sequence>
<proteinExistence type="predicted"/>